<evidence type="ECO:0000313" key="6">
    <source>
        <dbReference type="RefSeq" id="XP_022734894.1"/>
    </source>
</evidence>
<organism evidence="5 6">
    <name type="scientific">Durio zibethinus</name>
    <name type="common">Durian</name>
    <dbReference type="NCBI Taxonomy" id="66656"/>
    <lineage>
        <taxon>Eukaryota</taxon>
        <taxon>Viridiplantae</taxon>
        <taxon>Streptophyta</taxon>
        <taxon>Embryophyta</taxon>
        <taxon>Tracheophyta</taxon>
        <taxon>Spermatophyta</taxon>
        <taxon>Magnoliopsida</taxon>
        <taxon>eudicotyledons</taxon>
        <taxon>Gunneridae</taxon>
        <taxon>Pentapetalae</taxon>
        <taxon>rosids</taxon>
        <taxon>malvids</taxon>
        <taxon>Malvales</taxon>
        <taxon>Malvaceae</taxon>
        <taxon>Helicteroideae</taxon>
        <taxon>Durio</taxon>
    </lineage>
</organism>
<proteinExistence type="inferred from homology"/>
<evidence type="ECO:0000256" key="2">
    <source>
        <dbReference type="ARBA" id="ARBA00022448"/>
    </source>
</evidence>
<evidence type="ECO:0000259" key="4">
    <source>
        <dbReference type="Pfam" id="PF08718"/>
    </source>
</evidence>
<dbReference type="GO" id="GO:0005829">
    <property type="term" value="C:cytosol"/>
    <property type="evidence" value="ECO:0007669"/>
    <property type="project" value="TreeGrafter"/>
</dbReference>
<protein>
    <submittedName>
        <fullName evidence="6">ACD11 homolog protein-like</fullName>
    </submittedName>
</protein>
<dbReference type="GO" id="GO:1902387">
    <property type="term" value="F:ceramide 1-phosphate binding"/>
    <property type="evidence" value="ECO:0007669"/>
    <property type="project" value="TreeGrafter"/>
</dbReference>
<dbReference type="KEGG" id="dzi:111288321"/>
<evidence type="ECO:0000313" key="5">
    <source>
        <dbReference type="Proteomes" id="UP000515121"/>
    </source>
</evidence>
<dbReference type="GO" id="GO:0016020">
    <property type="term" value="C:membrane"/>
    <property type="evidence" value="ECO:0007669"/>
    <property type="project" value="TreeGrafter"/>
</dbReference>
<evidence type="ECO:0000256" key="1">
    <source>
        <dbReference type="ARBA" id="ARBA00007148"/>
    </source>
</evidence>
<evidence type="ECO:0000256" key="3">
    <source>
        <dbReference type="ARBA" id="ARBA00023055"/>
    </source>
</evidence>
<dbReference type="GO" id="GO:1902388">
    <property type="term" value="F:ceramide 1-phosphate transfer activity"/>
    <property type="evidence" value="ECO:0007669"/>
    <property type="project" value="TreeGrafter"/>
</dbReference>
<dbReference type="SUPFAM" id="SSF110004">
    <property type="entry name" value="Glycolipid transfer protein, GLTP"/>
    <property type="match status" value="1"/>
</dbReference>
<dbReference type="PANTHER" id="PTHR10219">
    <property type="entry name" value="GLYCOLIPID TRANSFER PROTEIN-RELATED"/>
    <property type="match status" value="1"/>
</dbReference>
<reference evidence="6" key="1">
    <citation type="submission" date="2025-08" db="UniProtKB">
        <authorList>
            <consortium name="RefSeq"/>
        </authorList>
    </citation>
    <scope>IDENTIFICATION</scope>
    <source>
        <tissue evidence="6">Fruit stalk</tissue>
    </source>
</reference>
<dbReference type="FunFam" id="1.10.3520.10:FF:000005">
    <property type="entry name" value="Accelerated cell death 11"/>
    <property type="match status" value="1"/>
</dbReference>
<sequence>MDEADNVFNDSQTKITMTMKTPLSAIAEAFEELSEFLRCHMKDEELRLDTFCDACSLVSVLFSCLGLAFKFAEMEYVAKVHDLVEASKRFATLENVLDLDVANGTVKKPGSHSRNLRRVRQGLDLIRALFEEFLSSEDYSLRDAASTAYAQVCAPYHTWAIRTAVSAGMYTLPTREQLLLKLNETDQTAEKKMRRYIEASRPVIEYIDKLYISRNITLDW</sequence>
<dbReference type="RefSeq" id="XP_022734894.1">
    <property type="nucleotide sequence ID" value="XM_022879159.1"/>
</dbReference>
<gene>
    <name evidence="6" type="primary">LOC111288321</name>
</gene>
<dbReference type="GeneID" id="111288321"/>
<dbReference type="PANTHER" id="PTHR10219:SF28">
    <property type="entry name" value="ACD11 HOMOLOG PROTEIN"/>
    <property type="match status" value="1"/>
</dbReference>
<keyword evidence="5" id="KW-1185">Reference proteome</keyword>
<dbReference type="Pfam" id="PF08718">
    <property type="entry name" value="GLTP"/>
    <property type="match status" value="1"/>
</dbReference>
<dbReference type="AlphaFoldDB" id="A0A6P5Y387"/>
<dbReference type="Gene3D" id="1.10.3520.10">
    <property type="entry name" value="Glycolipid transfer protein"/>
    <property type="match status" value="1"/>
</dbReference>
<name>A0A6P5Y387_DURZI</name>
<dbReference type="InterPro" id="IPR036497">
    <property type="entry name" value="GLTP_sf"/>
</dbReference>
<comment type="similarity">
    <text evidence="1">Belongs to the GLTP family.</text>
</comment>
<dbReference type="OrthoDB" id="116883at2759"/>
<keyword evidence="3" id="KW-0445">Lipid transport</keyword>
<dbReference type="Proteomes" id="UP000515121">
    <property type="component" value="Unplaced"/>
</dbReference>
<feature type="domain" description="Glycolipid transfer protein" evidence="4">
    <location>
        <begin position="47"/>
        <end position="184"/>
    </location>
</feature>
<accession>A0A6P5Y387</accession>
<keyword evidence="2" id="KW-0813">Transport</keyword>
<dbReference type="InterPro" id="IPR014830">
    <property type="entry name" value="Glycolipid_transfer_prot_dom"/>
</dbReference>